<evidence type="ECO:0000256" key="1">
    <source>
        <dbReference type="ARBA" id="ARBA00004273"/>
    </source>
</evidence>
<evidence type="ECO:0000256" key="10">
    <source>
        <dbReference type="ARBA" id="ARBA00038445"/>
    </source>
</evidence>
<evidence type="ECO:0000256" key="6">
    <source>
        <dbReference type="ARBA" id="ARBA00022792"/>
    </source>
</evidence>
<keyword evidence="7 13" id="KW-0378">Hydrolase</keyword>
<dbReference type="EC" id="3.4.21.-" evidence="13"/>
<dbReference type="CDD" id="cd06530">
    <property type="entry name" value="S26_SPase_I"/>
    <property type="match status" value="1"/>
</dbReference>
<name>A0A8J2RQ56_9CRUS</name>
<feature type="active site" evidence="11">
    <location>
        <position position="40"/>
    </location>
</feature>
<dbReference type="GO" id="GO:0005576">
    <property type="term" value="C:extracellular region"/>
    <property type="evidence" value="ECO:0007669"/>
    <property type="project" value="UniProtKB-SubCell"/>
</dbReference>
<evidence type="ECO:0000256" key="11">
    <source>
        <dbReference type="PIRSR" id="PIRSR600223-1"/>
    </source>
</evidence>
<feature type="region of interest" description="Disordered" evidence="14">
    <location>
        <begin position="261"/>
        <end position="316"/>
    </location>
</feature>
<evidence type="ECO:0000256" key="3">
    <source>
        <dbReference type="ARBA" id="ARBA00011805"/>
    </source>
</evidence>
<keyword evidence="5" id="KW-0732">Signal</keyword>
<dbReference type="PRINTS" id="PR00727">
    <property type="entry name" value="LEADERPTASE"/>
</dbReference>
<dbReference type="Pfam" id="PF10502">
    <property type="entry name" value="Peptidase_S26"/>
    <property type="match status" value="2"/>
</dbReference>
<proteinExistence type="inferred from homology"/>
<comment type="similarity">
    <text evidence="2 12">Belongs to the insulin family.</text>
</comment>
<dbReference type="OrthoDB" id="10019596at2759"/>
<dbReference type="GO" id="GO:0006627">
    <property type="term" value="P:protein processing involved in protein targeting to mitochondrion"/>
    <property type="evidence" value="ECO:0007669"/>
    <property type="project" value="TreeGrafter"/>
</dbReference>
<feature type="active site" evidence="11">
    <location>
        <position position="83"/>
    </location>
</feature>
<dbReference type="NCBIfam" id="TIGR02227">
    <property type="entry name" value="sigpep_I_bact"/>
    <property type="match status" value="1"/>
</dbReference>
<evidence type="ECO:0000256" key="5">
    <source>
        <dbReference type="ARBA" id="ARBA00022729"/>
    </source>
</evidence>
<dbReference type="AlphaFoldDB" id="A0A8J2RQ56"/>
<dbReference type="InterPro" id="IPR022353">
    <property type="entry name" value="Insulin_CS"/>
</dbReference>
<comment type="subcellular location">
    <subcellularLocation>
        <location evidence="1 13">Mitochondrion inner membrane</location>
    </subcellularLocation>
    <subcellularLocation>
        <location evidence="12">Secreted</location>
    </subcellularLocation>
</comment>
<dbReference type="PROSITE" id="PS00760">
    <property type="entry name" value="SPASE_I_2"/>
    <property type="match status" value="1"/>
</dbReference>
<dbReference type="GO" id="GO:0006465">
    <property type="term" value="P:signal peptide processing"/>
    <property type="evidence" value="ECO:0007669"/>
    <property type="project" value="InterPro"/>
</dbReference>
<dbReference type="PANTHER" id="PTHR12383:SF16">
    <property type="entry name" value="MITOCHONDRIAL INNER MEMBRANE PROTEASE SUBUNIT 1"/>
    <property type="match status" value="1"/>
</dbReference>
<feature type="domain" description="Insulin-like" evidence="15">
    <location>
        <begin position="162"/>
        <end position="217"/>
    </location>
</feature>
<evidence type="ECO:0000313" key="17">
    <source>
        <dbReference type="Proteomes" id="UP000789390"/>
    </source>
</evidence>
<evidence type="ECO:0000256" key="13">
    <source>
        <dbReference type="RuleBase" id="RU362041"/>
    </source>
</evidence>
<evidence type="ECO:0000256" key="8">
    <source>
        <dbReference type="ARBA" id="ARBA00023128"/>
    </source>
</evidence>
<protein>
    <recommendedName>
        <fullName evidence="13">Mitochondrial inner membrane protease subunit</fullName>
        <ecNumber evidence="13">3.4.21.-</ecNumber>
    </recommendedName>
</protein>
<keyword evidence="4" id="KW-0165">Cleavage on pair of basic residues</keyword>
<dbReference type="PROSITE" id="PS00262">
    <property type="entry name" value="INSULIN"/>
    <property type="match status" value="1"/>
</dbReference>
<dbReference type="PANTHER" id="PTHR12383">
    <property type="entry name" value="PROTEASE FAMILY S26 MITOCHONDRIAL INNER MEMBRANE PROTEASE-RELATED"/>
    <property type="match status" value="1"/>
</dbReference>
<dbReference type="GO" id="GO:0005179">
    <property type="term" value="F:hormone activity"/>
    <property type="evidence" value="ECO:0007669"/>
    <property type="project" value="InterPro"/>
</dbReference>
<evidence type="ECO:0000256" key="9">
    <source>
        <dbReference type="ARBA" id="ARBA00023136"/>
    </source>
</evidence>
<evidence type="ECO:0000256" key="12">
    <source>
        <dbReference type="RuleBase" id="RU000406"/>
    </source>
</evidence>
<evidence type="ECO:0000259" key="15">
    <source>
        <dbReference type="SMART" id="SM00078"/>
    </source>
</evidence>
<sequence length="344" mass="38704">MIRSFLGKGFGVGLCVLQYGCIAHCFVEHIAELVVCSGPSMEPTIYSDDIIISEHITSKLSKYERGDVVILRSPSNPQMFICKRIIGVPGDKIKINSLQHNIVPRGHIWLEGDNKSNSTDSRSYGPVPQGLVRGRALCRIWPLNSIQIHGLIHSYQNNSIVKHYCGSSLSGALFSVCKKSGFVAHFSPRAEINRSTRGIIDECCMNPCSKDQLIQYCKKKFARISITKKRCAHPENHYNSDTTKKRSQHFIETNKVSKSKRSPTCTCGPRVRNTTRSSKNSGKNHERFTKARQRKKQFRRSSKAKKSVLEMSTTESQAAAEAQYIDDWTGDEDGLFFITQRWGG</sequence>
<evidence type="ECO:0000256" key="4">
    <source>
        <dbReference type="ARBA" id="ARBA00022685"/>
    </source>
</evidence>
<dbReference type="EMBL" id="CAKKLH010000179">
    <property type="protein sequence ID" value="CAH0105237.1"/>
    <property type="molecule type" value="Genomic_DNA"/>
</dbReference>
<comment type="similarity">
    <text evidence="10">Belongs to the peptidase S26 family. IMP1 subfamily.</text>
</comment>
<dbReference type="InterPro" id="IPR036286">
    <property type="entry name" value="LexA/Signal_pep-like_sf"/>
</dbReference>
<dbReference type="SUPFAM" id="SSF56994">
    <property type="entry name" value="Insulin-like"/>
    <property type="match status" value="1"/>
</dbReference>
<dbReference type="CDD" id="cd04366">
    <property type="entry name" value="IlGF_insulin_bombyxin_like"/>
    <property type="match status" value="1"/>
</dbReference>
<keyword evidence="6 13" id="KW-0999">Mitochondrion inner membrane</keyword>
<dbReference type="InterPro" id="IPR016179">
    <property type="entry name" value="Insulin-like"/>
</dbReference>
<evidence type="ECO:0000256" key="14">
    <source>
        <dbReference type="SAM" id="MobiDB-lite"/>
    </source>
</evidence>
<comment type="subunit">
    <text evidence="3">Heterodimer of 2 subunits, IMMPL1 and IMMPL2.</text>
</comment>
<dbReference type="InterPro" id="IPR052064">
    <property type="entry name" value="Mito_IMP1_subunit"/>
</dbReference>
<dbReference type="SUPFAM" id="SSF51306">
    <property type="entry name" value="LexA/Signal peptidase"/>
    <property type="match status" value="1"/>
</dbReference>
<feature type="compositionally biased region" description="Polar residues" evidence="14">
    <location>
        <begin position="272"/>
        <end position="281"/>
    </location>
</feature>
<dbReference type="InterPro" id="IPR019757">
    <property type="entry name" value="Pept_S26A_signal_pept_1_Lys-AS"/>
</dbReference>
<dbReference type="InterPro" id="IPR019533">
    <property type="entry name" value="Peptidase_S26"/>
</dbReference>
<dbReference type="GO" id="GO:0042720">
    <property type="term" value="C:mitochondrial inner membrane peptidase complex"/>
    <property type="evidence" value="ECO:0007669"/>
    <property type="project" value="TreeGrafter"/>
</dbReference>
<dbReference type="Gene3D" id="1.10.100.10">
    <property type="entry name" value="Insulin-like"/>
    <property type="match status" value="1"/>
</dbReference>
<dbReference type="InterPro" id="IPR036438">
    <property type="entry name" value="Insulin-like_sf"/>
</dbReference>
<accession>A0A8J2RQ56</accession>
<dbReference type="Gene3D" id="2.10.109.10">
    <property type="entry name" value="Umud Fragment, subunit A"/>
    <property type="match status" value="1"/>
</dbReference>
<feature type="compositionally biased region" description="Basic residues" evidence="14">
    <location>
        <begin position="290"/>
        <end position="306"/>
    </location>
</feature>
<dbReference type="SMART" id="SM00078">
    <property type="entry name" value="IlGF"/>
    <property type="match status" value="1"/>
</dbReference>
<comment type="caution">
    <text evidence="16">The sequence shown here is derived from an EMBL/GenBank/DDBJ whole genome shotgun (WGS) entry which is preliminary data.</text>
</comment>
<reference evidence="16" key="1">
    <citation type="submission" date="2021-11" db="EMBL/GenBank/DDBJ databases">
        <authorList>
            <person name="Schell T."/>
        </authorList>
    </citation>
    <scope>NUCLEOTIDE SEQUENCE</scope>
    <source>
        <strain evidence="16">M5</strain>
    </source>
</reference>
<gene>
    <name evidence="16" type="ORF">DGAL_LOCUS8254</name>
</gene>
<dbReference type="Pfam" id="PF00049">
    <property type="entry name" value="Insulin"/>
    <property type="match status" value="1"/>
</dbReference>
<dbReference type="GO" id="GO:0004252">
    <property type="term" value="F:serine-type endopeptidase activity"/>
    <property type="evidence" value="ECO:0007669"/>
    <property type="project" value="InterPro"/>
</dbReference>
<keyword evidence="8 13" id="KW-0496">Mitochondrion</keyword>
<organism evidence="16 17">
    <name type="scientific">Daphnia galeata</name>
    <dbReference type="NCBI Taxonomy" id="27404"/>
    <lineage>
        <taxon>Eukaryota</taxon>
        <taxon>Metazoa</taxon>
        <taxon>Ecdysozoa</taxon>
        <taxon>Arthropoda</taxon>
        <taxon>Crustacea</taxon>
        <taxon>Branchiopoda</taxon>
        <taxon>Diplostraca</taxon>
        <taxon>Cladocera</taxon>
        <taxon>Anomopoda</taxon>
        <taxon>Daphniidae</taxon>
        <taxon>Daphnia</taxon>
    </lineage>
</organism>
<keyword evidence="13" id="KW-0645">Protease</keyword>
<keyword evidence="12" id="KW-0964">Secreted</keyword>
<keyword evidence="9" id="KW-0472">Membrane</keyword>
<dbReference type="InterPro" id="IPR000223">
    <property type="entry name" value="Pept_S26A_signal_pept_1"/>
</dbReference>
<keyword evidence="17" id="KW-1185">Reference proteome</keyword>
<dbReference type="Proteomes" id="UP000789390">
    <property type="component" value="Unassembled WGS sequence"/>
</dbReference>
<evidence type="ECO:0000256" key="7">
    <source>
        <dbReference type="ARBA" id="ARBA00022801"/>
    </source>
</evidence>
<evidence type="ECO:0000313" key="16">
    <source>
        <dbReference type="EMBL" id="CAH0105237.1"/>
    </source>
</evidence>
<dbReference type="FunFam" id="2.10.109.10:FF:000019">
    <property type="entry name" value="Mitochondrial inner membrane protease subunit"/>
    <property type="match status" value="1"/>
</dbReference>
<evidence type="ECO:0000256" key="2">
    <source>
        <dbReference type="ARBA" id="ARBA00009034"/>
    </source>
</evidence>